<gene>
    <name evidence="5 8" type="primary">rimM</name>
    <name evidence="8" type="ORF">ENG67_06395</name>
</gene>
<evidence type="ECO:0000256" key="4">
    <source>
        <dbReference type="ARBA" id="ARBA00023186"/>
    </source>
</evidence>
<dbReference type="InterPro" id="IPR002676">
    <property type="entry name" value="RimM_N"/>
</dbReference>
<dbReference type="GO" id="GO:0043022">
    <property type="term" value="F:ribosome binding"/>
    <property type="evidence" value="ECO:0007669"/>
    <property type="project" value="InterPro"/>
</dbReference>
<organism evidence="8">
    <name type="scientific">candidate division WOR-3 bacterium</name>
    <dbReference type="NCBI Taxonomy" id="2052148"/>
    <lineage>
        <taxon>Bacteria</taxon>
        <taxon>Bacteria division WOR-3</taxon>
    </lineage>
</organism>
<sequence length="186" mass="21364">MYWKSLNENFEEGPLKVGKILKTFGLKGEVKVLTEFDIPDELLEIQHIFVELPRGGKKYLEIERTRSCGGRTLIVKFRGIDSIEMAEALRGLELFVKREDLKEPAEGEYYIFQLVGLKVIGKEGRELGVVINAIKNPGHDLLEVETRESRIFMVPMVREMIKRVDLKRKVIEVELPPGLVPEKNET</sequence>
<protein>
    <recommendedName>
        <fullName evidence="5">Ribosome maturation factor RimM</fullName>
    </recommendedName>
</protein>
<dbReference type="Gene3D" id="2.40.30.60">
    <property type="entry name" value="RimM"/>
    <property type="match status" value="1"/>
</dbReference>
<dbReference type="GO" id="GO:0042274">
    <property type="term" value="P:ribosomal small subunit biogenesis"/>
    <property type="evidence" value="ECO:0007669"/>
    <property type="project" value="UniProtKB-UniRule"/>
</dbReference>
<keyword evidence="4 5" id="KW-0143">Chaperone</keyword>
<dbReference type="EMBL" id="DRBW01000235">
    <property type="protein sequence ID" value="HDM90816.1"/>
    <property type="molecule type" value="Genomic_DNA"/>
</dbReference>
<dbReference type="PANTHER" id="PTHR33692:SF1">
    <property type="entry name" value="RIBOSOME MATURATION FACTOR RIMM"/>
    <property type="match status" value="1"/>
</dbReference>
<evidence type="ECO:0000259" key="6">
    <source>
        <dbReference type="Pfam" id="PF01782"/>
    </source>
</evidence>
<dbReference type="SUPFAM" id="SSF50447">
    <property type="entry name" value="Translation proteins"/>
    <property type="match status" value="1"/>
</dbReference>
<dbReference type="NCBIfam" id="TIGR02273">
    <property type="entry name" value="16S_RimM"/>
    <property type="match status" value="1"/>
</dbReference>
<feature type="domain" description="RimM N-terminal" evidence="6">
    <location>
        <begin position="17"/>
        <end position="100"/>
    </location>
</feature>
<dbReference type="InterPro" id="IPR009000">
    <property type="entry name" value="Transl_B-barrel_sf"/>
</dbReference>
<comment type="function">
    <text evidence="5">An accessory protein needed during the final step in the assembly of 30S ribosomal subunit, possibly for assembly of the head region. Essential for efficient processing of 16S rRNA. May be needed both before and after RbfA during the maturation of 16S rRNA. It has affinity for free ribosomal 30S subunits but not for 70S ribosomes.</text>
</comment>
<evidence type="ECO:0000313" key="8">
    <source>
        <dbReference type="EMBL" id="HDM90816.1"/>
    </source>
</evidence>
<comment type="similarity">
    <text evidence="5">Belongs to the RimM family.</text>
</comment>
<dbReference type="InterPro" id="IPR056792">
    <property type="entry name" value="PRC_RimM"/>
</dbReference>
<dbReference type="InterPro" id="IPR011033">
    <property type="entry name" value="PRC_barrel-like_sf"/>
</dbReference>
<evidence type="ECO:0000256" key="5">
    <source>
        <dbReference type="HAMAP-Rule" id="MF_00014"/>
    </source>
</evidence>
<dbReference type="GO" id="GO:0005840">
    <property type="term" value="C:ribosome"/>
    <property type="evidence" value="ECO:0007669"/>
    <property type="project" value="InterPro"/>
</dbReference>
<dbReference type="GO" id="GO:0005737">
    <property type="term" value="C:cytoplasm"/>
    <property type="evidence" value="ECO:0007669"/>
    <property type="project" value="UniProtKB-SubCell"/>
</dbReference>
<evidence type="ECO:0000256" key="2">
    <source>
        <dbReference type="ARBA" id="ARBA00022517"/>
    </source>
</evidence>
<dbReference type="GO" id="GO:0006364">
    <property type="term" value="P:rRNA processing"/>
    <property type="evidence" value="ECO:0007669"/>
    <property type="project" value="UniProtKB-UniRule"/>
</dbReference>
<keyword evidence="2 5" id="KW-0690">Ribosome biogenesis</keyword>
<dbReference type="HAMAP" id="MF_00014">
    <property type="entry name" value="Ribosome_mat_RimM"/>
    <property type="match status" value="1"/>
</dbReference>
<feature type="domain" description="Ribosome maturation factor RimM PRC barrel" evidence="7">
    <location>
        <begin position="112"/>
        <end position="179"/>
    </location>
</feature>
<accession>A0A7C0XA60</accession>
<dbReference type="Pfam" id="PF01782">
    <property type="entry name" value="RimM"/>
    <property type="match status" value="1"/>
</dbReference>
<dbReference type="InterPro" id="IPR036976">
    <property type="entry name" value="RimM_N_sf"/>
</dbReference>
<reference evidence="8" key="1">
    <citation type="journal article" date="2020" name="mSystems">
        <title>Genome- and Community-Level Interaction Insights into Carbon Utilization and Element Cycling Functions of Hydrothermarchaeota in Hydrothermal Sediment.</title>
        <authorList>
            <person name="Zhou Z."/>
            <person name="Liu Y."/>
            <person name="Xu W."/>
            <person name="Pan J."/>
            <person name="Luo Z.H."/>
            <person name="Li M."/>
        </authorList>
    </citation>
    <scope>NUCLEOTIDE SEQUENCE [LARGE SCALE GENOMIC DNA]</scope>
    <source>
        <strain evidence="8">HyVt-237</strain>
    </source>
</reference>
<comment type="caution">
    <text evidence="8">The sequence shown here is derived from an EMBL/GenBank/DDBJ whole genome shotgun (WGS) entry which is preliminary data.</text>
</comment>
<dbReference type="Gene3D" id="2.30.30.240">
    <property type="entry name" value="PRC-barrel domain"/>
    <property type="match status" value="1"/>
</dbReference>
<dbReference type="PANTHER" id="PTHR33692">
    <property type="entry name" value="RIBOSOME MATURATION FACTOR RIMM"/>
    <property type="match status" value="1"/>
</dbReference>
<dbReference type="InterPro" id="IPR011961">
    <property type="entry name" value="RimM"/>
</dbReference>
<dbReference type="Proteomes" id="UP000885931">
    <property type="component" value="Unassembled WGS sequence"/>
</dbReference>
<evidence type="ECO:0000259" key="7">
    <source>
        <dbReference type="Pfam" id="PF24986"/>
    </source>
</evidence>
<proteinExistence type="inferred from homology"/>
<comment type="subcellular location">
    <subcellularLocation>
        <location evidence="5">Cytoplasm</location>
    </subcellularLocation>
</comment>
<dbReference type="Pfam" id="PF24986">
    <property type="entry name" value="PRC_RimM"/>
    <property type="match status" value="1"/>
</dbReference>
<keyword evidence="1 5" id="KW-0963">Cytoplasm</keyword>
<comment type="domain">
    <text evidence="5">The PRC barrel domain binds ribosomal protein uS19.</text>
</comment>
<comment type="subunit">
    <text evidence="5">Binds ribosomal protein uS19.</text>
</comment>
<keyword evidence="3 5" id="KW-0698">rRNA processing</keyword>
<dbReference type="SUPFAM" id="SSF50346">
    <property type="entry name" value="PRC-barrel domain"/>
    <property type="match status" value="1"/>
</dbReference>
<evidence type="ECO:0000256" key="3">
    <source>
        <dbReference type="ARBA" id="ARBA00022552"/>
    </source>
</evidence>
<evidence type="ECO:0000256" key="1">
    <source>
        <dbReference type="ARBA" id="ARBA00022490"/>
    </source>
</evidence>
<name>A0A7C0XA60_UNCW3</name>
<dbReference type="AlphaFoldDB" id="A0A7C0XA60"/>